<sequence length="579" mass="63082">MARRPRRAAQVPARRAAASRRRSGRGRPRGIRRARHPRAPHRPPLGRGRRRAGPLRDHRERSTCAHSRLQLDPRRPVRGRGDRCAARAAARSGGRRRREPAPRLGRGVFASEAFLDGCDERGLLVWQDFLFACAAYREDADVADLVRREAEQAVERLSNHPSVAVWCGGNETVMGRQGWNWTDIVGDQPWGAGYYTDLLPSIVAELDPTRPYVANSPWGGSLDADANDPTRGPSHLWDEWNERDFANYRTHDPVFVSEMGWCGAPAWSTLRRVVTSGELGPENPEVVHHLRAIGGLHNLARGIQPHFPVQRTPEGWHFATQLVQARAMTAGVEWLRSRGGCSGVVVWQLNDCWPVLSWAAVDADGIEKPLWHAMRRSFADLLVTVQPLAPGGPLDPTGPGGLEIVVVNDGADDRRVPLAVRRVDFDGRTLASADLVVDVASDGTARLTLDDALAAPGDPSRELLVVDSAAGRALWAYRTDRMSGLAAASPAIAVDLDEGALRVTATADVLVRDLTLLADLLGEAVGVEPNALRVDGALATLLPGERAEFRVTRRDGVSIAEVVPDAVVRAALRSANDLV</sequence>
<feature type="compositionally biased region" description="Basic residues" evidence="2">
    <location>
        <begin position="17"/>
        <end position="41"/>
    </location>
</feature>
<evidence type="ECO:0000256" key="1">
    <source>
        <dbReference type="ARBA" id="ARBA00023295"/>
    </source>
</evidence>
<keyword evidence="1" id="KW-0378">Hydrolase</keyword>
<dbReference type="InterPro" id="IPR006103">
    <property type="entry name" value="Glyco_hydro_2_cat"/>
</dbReference>
<keyword evidence="5" id="KW-1185">Reference proteome</keyword>
<dbReference type="Pfam" id="PF02836">
    <property type="entry name" value="Glyco_hydro_2_C"/>
    <property type="match status" value="1"/>
</dbReference>
<dbReference type="PANTHER" id="PTHR43730:SF1">
    <property type="entry name" value="BETA-MANNOSIDASE"/>
    <property type="match status" value="1"/>
</dbReference>
<reference evidence="4 5" key="1">
    <citation type="submission" date="2019-01" db="EMBL/GenBank/DDBJ databases">
        <title>Genome sequencing of strain FW100M-8.</title>
        <authorList>
            <person name="Heo J."/>
            <person name="Kim S.-J."/>
            <person name="Kim J.-S."/>
            <person name="Hong S.-B."/>
            <person name="Kwon S.-W."/>
        </authorList>
    </citation>
    <scope>NUCLEOTIDE SEQUENCE [LARGE SCALE GENOMIC DNA]</scope>
    <source>
        <strain evidence="4 5">FW100M-8</strain>
    </source>
</reference>
<evidence type="ECO:0000259" key="3">
    <source>
        <dbReference type="Pfam" id="PF02836"/>
    </source>
</evidence>
<organism evidence="4 5">
    <name type="scientific">Agromyces protaetiae</name>
    <dbReference type="NCBI Taxonomy" id="2509455"/>
    <lineage>
        <taxon>Bacteria</taxon>
        <taxon>Bacillati</taxon>
        <taxon>Actinomycetota</taxon>
        <taxon>Actinomycetes</taxon>
        <taxon>Micrococcales</taxon>
        <taxon>Microbacteriaceae</taxon>
        <taxon>Agromyces</taxon>
    </lineage>
</organism>
<dbReference type="InterPro" id="IPR017853">
    <property type="entry name" value="GH"/>
</dbReference>
<dbReference type="Gene3D" id="3.20.20.80">
    <property type="entry name" value="Glycosidases"/>
    <property type="match status" value="1"/>
</dbReference>
<dbReference type="AlphaFoldDB" id="A0A4P6FCX9"/>
<proteinExistence type="predicted"/>
<dbReference type="Proteomes" id="UP000291259">
    <property type="component" value="Chromosome"/>
</dbReference>
<dbReference type="GO" id="GO:0005975">
    <property type="term" value="P:carbohydrate metabolic process"/>
    <property type="evidence" value="ECO:0007669"/>
    <property type="project" value="InterPro"/>
</dbReference>
<evidence type="ECO:0000313" key="5">
    <source>
        <dbReference type="Proteomes" id="UP000291259"/>
    </source>
</evidence>
<accession>A0A4P6FCX9</accession>
<name>A0A4P6FCX9_9MICO</name>
<dbReference type="InterPro" id="IPR050887">
    <property type="entry name" value="Beta-mannosidase_GH2"/>
</dbReference>
<dbReference type="PANTHER" id="PTHR43730">
    <property type="entry name" value="BETA-MANNOSIDASE"/>
    <property type="match status" value="1"/>
</dbReference>
<gene>
    <name evidence="4" type="ORF">ET445_09485</name>
</gene>
<dbReference type="GO" id="GO:0004567">
    <property type="term" value="F:beta-mannosidase activity"/>
    <property type="evidence" value="ECO:0007669"/>
    <property type="project" value="TreeGrafter"/>
</dbReference>
<dbReference type="SUPFAM" id="SSF51445">
    <property type="entry name" value="(Trans)glycosidases"/>
    <property type="match status" value="1"/>
</dbReference>
<protein>
    <recommendedName>
        <fullName evidence="3">Glycoside hydrolase family 2 catalytic domain-containing protein</fullName>
    </recommendedName>
</protein>
<dbReference type="KEGG" id="agf:ET445_09485"/>
<feature type="compositionally biased region" description="Basic and acidic residues" evidence="2">
    <location>
        <begin position="54"/>
        <end position="85"/>
    </location>
</feature>
<feature type="region of interest" description="Disordered" evidence="2">
    <location>
        <begin position="1"/>
        <end position="101"/>
    </location>
</feature>
<dbReference type="GO" id="GO:0006516">
    <property type="term" value="P:glycoprotein catabolic process"/>
    <property type="evidence" value="ECO:0007669"/>
    <property type="project" value="TreeGrafter"/>
</dbReference>
<keyword evidence="1" id="KW-0326">Glycosidase</keyword>
<dbReference type="OrthoDB" id="9758603at2"/>
<dbReference type="EMBL" id="CP035491">
    <property type="protein sequence ID" value="QAY73536.1"/>
    <property type="molecule type" value="Genomic_DNA"/>
</dbReference>
<evidence type="ECO:0000313" key="4">
    <source>
        <dbReference type="EMBL" id="QAY73536.1"/>
    </source>
</evidence>
<evidence type="ECO:0000256" key="2">
    <source>
        <dbReference type="SAM" id="MobiDB-lite"/>
    </source>
</evidence>
<feature type="domain" description="Glycoside hydrolase family 2 catalytic" evidence="3">
    <location>
        <begin position="117"/>
        <end position="212"/>
    </location>
</feature>